<evidence type="ECO:0000259" key="1">
    <source>
        <dbReference type="Pfam" id="PF01433"/>
    </source>
</evidence>
<feature type="domain" description="Peptidase M1 membrane alanine aminopeptidase" evidence="1">
    <location>
        <begin position="1"/>
        <end position="62"/>
    </location>
</feature>
<reference evidence="3" key="1">
    <citation type="journal article" date="2007" name="Nature">
        <title>The grapevine genome sequence suggests ancestral hexaploidization in major angiosperm phyla.</title>
        <authorList>
            <consortium name="The French-Italian Public Consortium for Grapevine Genome Characterization."/>
            <person name="Jaillon O."/>
            <person name="Aury J.-M."/>
            <person name="Noel B."/>
            <person name="Policriti A."/>
            <person name="Clepet C."/>
            <person name="Casagrande A."/>
            <person name="Choisne N."/>
            <person name="Aubourg S."/>
            <person name="Vitulo N."/>
            <person name="Jubin C."/>
            <person name="Vezzi A."/>
            <person name="Legeai F."/>
            <person name="Hugueney P."/>
            <person name="Dasilva C."/>
            <person name="Horner D."/>
            <person name="Mica E."/>
            <person name="Jublot D."/>
            <person name="Poulain J."/>
            <person name="Bruyere C."/>
            <person name="Billault A."/>
            <person name="Segurens B."/>
            <person name="Gouyvenoux M."/>
            <person name="Ugarte E."/>
            <person name="Cattonaro F."/>
            <person name="Anthouard V."/>
            <person name="Vico V."/>
            <person name="Del Fabbro C."/>
            <person name="Alaux M."/>
            <person name="Di Gaspero G."/>
            <person name="Dumas V."/>
            <person name="Felice N."/>
            <person name="Paillard S."/>
            <person name="Juman I."/>
            <person name="Moroldo M."/>
            <person name="Scalabrin S."/>
            <person name="Canaguier A."/>
            <person name="Le Clainche I."/>
            <person name="Malacrida G."/>
            <person name="Durand E."/>
            <person name="Pesole G."/>
            <person name="Laucou V."/>
            <person name="Chatelet P."/>
            <person name="Merdinoglu D."/>
            <person name="Delledonne M."/>
            <person name="Pezzotti M."/>
            <person name="Lecharny A."/>
            <person name="Scarpelli C."/>
            <person name="Artiguenave F."/>
            <person name="Pe M.E."/>
            <person name="Valle G."/>
            <person name="Morgante M."/>
            <person name="Caboche M."/>
            <person name="Adam-Blondon A.-F."/>
            <person name="Weissenbach J."/>
            <person name="Quetier F."/>
            <person name="Wincker P."/>
        </authorList>
    </citation>
    <scope>NUCLEOTIDE SEQUENCE [LARGE SCALE GENOMIC DNA]</scope>
    <source>
        <strain evidence="3">cv. Pinot noir / PN40024</strain>
    </source>
</reference>
<dbReference type="EMBL" id="FN596767">
    <property type="protein sequence ID" value="CCB62786.1"/>
    <property type="molecule type" value="Genomic_DNA"/>
</dbReference>
<dbReference type="PANTHER" id="PTHR46322">
    <property type="entry name" value="PUROMYCIN-SENSITIVE AMINOPEPTIDASE"/>
    <property type="match status" value="1"/>
</dbReference>
<accession>F6I775</accession>
<sequence>MKWDEDIFGLEYGLALFNIVVVPDFDMEPVEKKSSNIFNPKLVLASPQSAAVADYTAILGIIDPE</sequence>
<dbReference type="OrthoDB" id="1682989at2759"/>
<evidence type="ECO:0000313" key="2">
    <source>
        <dbReference type="EMBL" id="CCB62786.1"/>
    </source>
</evidence>
<dbReference type="PANTHER" id="PTHR46322:SF1">
    <property type="entry name" value="PUROMYCIN-SENSITIVE AMINOPEPTIDASE"/>
    <property type="match status" value="1"/>
</dbReference>
<proteinExistence type="predicted"/>
<dbReference type="Proteomes" id="UP000009183">
    <property type="component" value="Unassembled WGS sequence, unordered"/>
</dbReference>
<dbReference type="HOGENOM" id="CLU_2854265_0_0_1"/>
<dbReference type="InterPro" id="IPR014782">
    <property type="entry name" value="Peptidase_M1_dom"/>
</dbReference>
<organism evidence="2 3">
    <name type="scientific">Vitis vinifera</name>
    <name type="common">Grape</name>
    <dbReference type="NCBI Taxonomy" id="29760"/>
    <lineage>
        <taxon>Eukaryota</taxon>
        <taxon>Viridiplantae</taxon>
        <taxon>Streptophyta</taxon>
        <taxon>Embryophyta</taxon>
        <taxon>Tracheophyta</taxon>
        <taxon>Spermatophyta</taxon>
        <taxon>Magnoliopsida</taxon>
        <taxon>eudicotyledons</taxon>
        <taxon>Gunneridae</taxon>
        <taxon>Pentapetalae</taxon>
        <taxon>rosids</taxon>
        <taxon>Vitales</taxon>
        <taxon>Vitaceae</taxon>
        <taxon>Viteae</taxon>
        <taxon>Vitis</taxon>
    </lineage>
</organism>
<protein>
    <recommendedName>
        <fullName evidence="1">Peptidase M1 membrane alanine aminopeptidase domain-containing protein</fullName>
    </recommendedName>
</protein>
<dbReference type="GO" id="GO:0008237">
    <property type="term" value="F:metallopeptidase activity"/>
    <property type="evidence" value="ECO:0007669"/>
    <property type="project" value="InterPro"/>
</dbReference>
<name>F6I775_VITVI</name>
<dbReference type="AlphaFoldDB" id="F6I775"/>
<dbReference type="InterPro" id="IPR012779">
    <property type="entry name" value="Peptidase_M1_pepN"/>
</dbReference>
<keyword evidence="3" id="KW-1185">Reference proteome</keyword>
<dbReference type="eggNOG" id="KOG1046">
    <property type="taxonomic scope" value="Eukaryota"/>
</dbReference>
<evidence type="ECO:0000313" key="3">
    <source>
        <dbReference type="Proteomes" id="UP000009183"/>
    </source>
</evidence>
<dbReference type="InParanoid" id="F6I775"/>
<gene>
    <name evidence="2" type="ORF">VIT_00s0188g00050</name>
</gene>
<dbReference type="STRING" id="29760.F6I775"/>
<dbReference type="Pfam" id="PF01433">
    <property type="entry name" value="Peptidase_M1"/>
    <property type="match status" value="1"/>
</dbReference>
<dbReference type="MEROPS" id="M01.005"/>
<dbReference type="PaxDb" id="29760-VIT_00s0188g00050.t01"/>
<dbReference type="Gene3D" id="3.30.2010.30">
    <property type="match status" value="1"/>
</dbReference>
<dbReference type="GO" id="GO:0008270">
    <property type="term" value="F:zinc ion binding"/>
    <property type="evidence" value="ECO:0007669"/>
    <property type="project" value="InterPro"/>
</dbReference>